<keyword evidence="2" id="KW-1185">Reference proteome</keyword>
<evidence type="ECO:0000313" key="2">
    <source>
        <dbReference type="Proteomes" id="UP000679352"/>
    </source>
</evidence>
<dbReference type="InterPro" id="IPR010664">
    <property type="entry name" value="LipoPS_assembly_LptC-rel"/>
</dbReference>
<gene>
    <name evidence="1" type="ORF">KM031_10645</name>
</gene>
<dbReference type="KEGG" id="gfu:KM031_10645"/>
<organism evidence="1 2">
    <name type="scientific">Gemmobacter fulvus</name>
    <dbReference type="NCBI Taxonomy" id="2840474"/>
    <lineage>
        <taxon>Bacteria</taxon>
        <taxon>Pseudomonadati</taxon>
        <taxon>Pseudomonadota</taxon>
        <taxon>Alphaproteobacteria</taxon>
        <taxon>Rhodobacterales</taxon>
        <taxon>Paracoccaceae</taxon>
        <taxon>Gemmobacter</taxon>
    </lineage>
</organism>
<sequence length="195" mass="20546">MDGHSRLVGWLKVALPLLALAILSTLFLVARTIDPEAAIPYAEVDIAERIREPRMTDPAYAGVTKDGATLTLTADEARPEAEGDGSAVKVHAQLATPDGARTALTAGTARVMSRDSKLLLEGGVLVATSTGYELRTDTLTLGLDRSGAESAGPVEGFGPPGQIRAGAMQIRQAPESPGTYVLVFNNRVTLIYQPH</sequence>
<protein>
    <submittedName>
        <fullName evidence="1">LPS export ABC transporter periplasmic protein LptC</fullName>
    </submittedName>
</protein>
<proteinExistence type="predicted"/>
<accession>A0A975P3S5</accession>
<dbReference type="RefSeq" id="WP_215504915.1">
    <property type="nucleotide sequence ID" value="NZ_CP076361.1"/>
</dbReference>
<reference evidence="1" key="1">
    <citation type="submission" date="2021-06" db="EMBL/GenBank/DDBJ databases">
        <title>Direct submission.</title>
        <authorList>
            <person name="Lee C.-S."/>
            <person name="Jin L."/>
        </authorList>
    </citation>
    <scope>NUCLEOTIDE SEQUENCE</scope>
    <source>
        <strain evidence="1">Con5</strain>
    </source>
</reference>
<evidence type="ECO:0000313" key="1">
    <source>
        <dbReference type="EMBL" id="QWK89320.1"/>
    </source>
</evidence>
<dbReference type="Pfam" id="PF06835">
    <property type="entry name" value="LptC"/>
    <property type="match status" value="1"/>
</dbReference>
<name>A0A975P3S5_9RHOB</name>
<dbReference type="AlphaFoldDB" id="A0A975P3S5"/>
<dbReference type="Proteomes" id="UP000679352">
    <property type="component" value="Chromosome"/>
</dbReference>
<dbReference type="EMBL" id="CP076361">
    <property type="protein sequence ID" value="QWK89320.1"/>
    <property type="molecule type" value="Genomic_DNA"/>
</dbReference>